<feature type="compositionally biased region" description="Polar residues" evidence="1">
    <location>
        <begin position="266"/>
        <end position="277"/>
    </location>
</feature>
<evidence type="ECO:0000313" key="2">
    <source>
        <dbReference type="EMBL" id="KAJ8438986.1"/>
    </source>
</evidence>
<comment type="caution">
    <text evidence="2">The sequence shown here is derived from an EMBL/GenBank/DDBJ whole genome shotgun (WGS) entry which is preliminary data.</text>
</comment>
<evidence type="ECO:0000313" key="3">
    <source>
        <dbReference type="Proteomes" id="UP001153076"/>
    </source>
</evidence>
<protein>
    <submittedName>
        <fullName evidence="2">Uncharacterized protein</fullName>
    </submittedName>
</protein>
<organism evidence="2 3">
    <name type="scientific">Carnegiea gigantea</name>
    <dbReference type="NCBI Taxonomy" id="171969"/>
    <lineage>
        <taxon>Eukaryota</taxon>
        <taxon>Viridiplantae</taxon>
        <taxon>Streptophyta</taxon>
        <taxon>Embryophyta</taxon>
        <taxon>Tracheophyta</taxon>
        <taxon>Spermatophyta</taxon>
        <taxon>Magnoliopsida</taxon>
        <taxon>eudicotyledons</taxon>
        <taxon>Gunneridae</taxon>
        <taxon>Pentapetalae</taxon>
        <taxon>Caryophyllales</taxon>
        <taxon>Cactineae</taxon>
        <taxon>Cactaceae</taxon>
        <taxon>Cactoideae</taxon>
        <taxon>Echinocereeae</taxon>
        <taxon>Carnegiea</taxon>
    </lineage>
</organism>
<gene>
    <name evidence="2" type="ORF">Cgig2_018897</name>
</gene>
<dbReference type="AlphaFoldDB" id="A0A9Q1K7Y1"/>
<dbReference type="OrthoDB" id="1697322at2759"/>
<dbReference type="EMBL" id="JAKOGI010000235">
    <property type="protein sequence ID" value="KAJ8438986.1"/>
    <property type="molecule type" value="Genomic_DNA"/>
</dbReference>
<dbReference type="Proteomes" id="UP001153076">
    <property type="component" value="Unassembled WGS sequence"/>
</dbReference>
<feature type="region of interest" description="Disordered" evidence="1">
    <location>
        <begin position="1"/>
        <end position="27"/>
    </location>
</feature>
<name>A0A9Q1K7Y1_9CARY</name>
<sequence length="286" mass="31340">MAMKQPSLPPKKDPIYRLQPPSPTELDDWDHSMVGQFADTGHFSPEEVREVVNLFWQSRGHIGSKKGQGDKPISHWRFNDTALWVQIHNIAPLYHNSTNALGLARLIGDPIKKSGKIGHREQACNTSISIASQLLEQKYTQFELGQLLMKSAIEDATSLIASERSPTPFLTSRVDLLEPDSPNYGPAPIYGYGDGPSEGDTSSDSSDGGTAARPPSQFRHSATFARADAGPSRQVGGRPPCPCLSNSAPPHQGYRGNSLHEHPTAFHTQGPTNNYNDHSFPYNPYS</sequence>
<keyword evidence="3" id="KW-1185">Reference proteome</keyword>
<evidence type="ECO:0000256" key="1">
    <source>
        <dbReference type="SAM" id="MobiDB-lite"/>
    </source>
</evidence>
<feature type="region of interest" description="Disordered" evidence="1">
    <location>
        <begin position="173"/>
        <end position="286"/>
    </location>
</feature>
<proteinExistence type="predicted"/>
<reference evidence="2" key="1">
    <citation type="submission" date="2022-04" db="EMBL/GenBank/DDBJ databases">
        <title>Carnegiea gigantea Genome sequencing and assembly v2.</title>
        <authorList>
            <person name="Copetti D."/>
            <person name="Sanderson M.J."/>
            <person name="Burquez A."/>
            <person name="Wojciechowski M.F."/>
        </authorList>
    </citation>
    <scope>NUCLEOTIDE SEQUENCE</scope>
    <source>
        <strain evidence="2">SGP5-SGP5p</strain>
        <tissue evidence="2">Aerial part</tissue>
    </source>
</reference>
<accession>A0A9Q1K7Y1</accession>
<feature type="compositionally biased region" description="Low complexity" evidence="1">
    <location>
        <begin position="198"/>
        <end position="209"/>
    </location>
</feature>